<dbReference type="RefSeq" id="WP_152261350.1">
    <property type="nucleotide sequence ID" value="NZ_CP045143.1"/>
</dbReference>
<sequence>MSDPLSGKTLYAFGTSIVEGHAAHRSFVDDIGDAHQLHCQKFSINGASMRIIAAADPAIDIVQQAVNAPAEVPDFVVFDGIANDAYANVTEKPKVLGMITPDFTTPLEPYTYCGAFETVCRLLLTKYQGAHPLYIATHKTPARTLAAQDRLHALSVAMCQKWSISVVDLYAQSGFNAFLPTYQHDYSYDKLDANGSNRQAVGGTGPHPNAAGYRLFYDPLITAALLRLAN</sequence>
<reference evidence="1 2" key="1">
    <citation type="submission" date="2019-10" db="EMBL/GenBank/DDBJ databases">
        <title>The completed genome of Lactobacillus harbinensis M1.</title>
        <authorList>
            <person name="Zheng Y."/>
        </authorList>
    </citation>
    <scope>NUCLEOTIDE SEQUENCE [LARGE SCALE GENOMIC DNA]</scope>
    <source>
        <strain evidence="1 2">M1</strain>
    </source>
</reference>
<accession>A0A5P8M7F2</accession>
<dbReference type="KEGG" id="lhb:D1010_14320"/>
<name>A0A5P8M7F2_9LACO</name>
<gene>
    <name evidence="1" type="ORF">D1010_14320</name>
</gene>
<keyword evidence="1" id="KW-0378">Hydrolase</keyword>
<dbReference type="Gene3D" id="3.40.50.1110">
    <property type="entry name" value="SGNH hydrolase"/>
    <property type="match status" value="1"/>
</dbReference>
<evidence type="ECO:0000313" key="2">
    <source>
        <dbReference type="Proteomes" id="UP000326779"/>
    </source>
</evidence>
<dbReference type="EMBL" id="CP045143">
    <property type="protein sequence ID" value="QFR24452.1"/>
    <property type="molecule type" value="Genomic_DNA"/>
</dbReference>
<dbReference type="Proteomes" id="UP000326779">
    <property type="component" value="Chromosome"/>
</dbReference>
<evidence type="ECO:0000313" key="1">
    <source>
        <dbReference type="EMBL" id="QFR24452.1"/>
    </source>
</evidence>
<proteinExistence type="predicted"/>
<dbReference type="AlphaFoldDB" id="A0A5P8M7F2"/>
<dbReference type="InterPro" id="IPR036514">
    <property type="entry name" value="SGNH_hydro_sf"/>
</dbReference>
<protein>
    <submittedName>
        <fullName evidence="1">SGNH/GDSL hydrolase family protein</fullName>
    </submittedName>
</protein>
<dbReference type="GO" id="GO:0016787">
    <property type="term" value="F:hydrolase activity"/>
    <property type="evidence" value="ECO:0007669"/>
    <property type="project" value="UniProtKB-KW"/>
</dbReference>
<dbReference type="SUPFAM" id="SSF52266">
    <property type="entry name" value="SGNH hydrolase"/>
    <property type="match status" value="1"/>
</dbReference>
<organism evidence="1 2">
    <name type="scientific">Schleiferilactobacillus harbinensis</name>
    <dbReference type="NCBI Taxonomy" id="304207"/>
    <lineage>
        <taxon>Bacteria</taxon>
        <taxon>Bacillati</taxon>
        <taxon>Bacillota</taxon>
        <taxon>Bacilli</taxon>
        <taxon>Lactobacillales</taxon>
        <taxon>Lactobacillaceae</taxon>
        <taxon>Schleiferilactobacillus</taxon>
    </lineage>
</organism>